<reference evidence="1 2" key="1">
    <citation type="submission" date="2021-01" db="EMBL/GenBank/DDBJ databases">
        <title>Whole genome shotgun sequence of Actinoplanes humidus NBRC 14915.</title>
        <authorList>
            <person name="Komaki H."/>
            <person name="Tamura T."/>
        </authorList>
    </citation>
    <scope>NUCLEOTIDE SEQUENCE [LARGE SCALE GENOMIC DNA]</scope>
    <source>
        <strain evidence="1 2">NBRC 14915</strain>
    </source>
</reference>
<evidence type="ECO:0000313" key="1">
    <source>
        <dbReference type="EMBL" id="GIE25126.1"/>
    </source>
</evidence>
<dbReference type="RefSeq" id="WP_203842096.1">
    <property type="nucleotide sequence ID" value="NZ_BAAATV010000020.1"/>
</dbReference>
<name>A0ABQ4A2Q4_9ACTN</name>
<dbReference type="EMBL" id="BOMN01000116">
    <property type="protein sequence ID" value="GIE25126.1"/>
    <property type="molecule type" value="Genomic_DNA"/>
</dbReference>
<evidence type="ECO:0000313" key="2">
    <source>
        <dbReference type="Proteomes" id="UP000603200"/>
    </source>
</evidence>
<protein>
    <submittedName>
        <fullName evidence="1">Uncharacterized protein</fullName>
    </submittedName>
</protein>
<comment type="caution">
    <text evidence="1">The sequence shown here is derived from an EMBL/GenBank/DDBJ whole genome shotgun (WGS) entry which is preliminary data.</text>
</comment>
<accession>A0ABQ4A2Q4</accession>
<dbReference type="Proteomes" id="UP000603200">
    <property type="component" value="Unassembled WGS sequence"/>
</dbReference>
<sequence>MADLLVSFKAKISHGALLVRDLTAEDDISDWDADSSNWYQEGNSVIFGVAPAVDGLVEVEVWKGSPPSKLDNAIFETELQDAGPWLVVHDSEERVRMEFRSGRGAVSLRALGDDLINPSRVQIIVELSAA</sequence>
<gene>
    <name evidence="1" type="ORF">Ahu01nite_082280</name>
</gene>
<keyword evidence="2" id="KW-1185">Reference proteome</keyword>
<proteinExistence type="predicted"/>
<organism evidence="1 2">
    <name type="scientific">Winogradskya humida</name>
    <dbReference type="NCBI Taxonomy" id="113566"/>
    <lineage>
        <taxon>Bacteria</taxon>
        <taxon>Bacillati</taxon>
        <taxon>Actinomycetota</taxon>
        <taxon>Actinomycetes</taxon>
        <taxon>Micromonosporales</taxon>
        <taxon>Micromonosporaceae</taxon>
        <taxon>Winogradskya</taxon>
    </lineage>
</organism>